<dbReference type="SMART" id="SM00563">
    <property type="entry name" value="PlsC"/>
    <property type="match status" value="1"/>
</dbReference>
<evidence type="ECO:0000256" key="4">
    <source>
        <dbReference type="SAM" id="MobiDB-lite"/>
    </source>
</evidence>
<evidence type="ECO:0000313" key="7">
    <source>
        <dbReference type="EMBL" id="KAJ1355681.1"/>
    </source>
</evidence>
<organism evidence="7 8">
    <name type="scientific">Parelaphostrongylus tenuis</name>
    <name type="common">Meningeal worm</name>
    <dbReference type="NCBI Taxonomy" id="148309"/>
    <lineage>
        <taxon>Eukaryota</taxon>
        <taxon>Metazoa</taxon>
        <taxon>Ecdysozoa</taxon>
        <taxon>Nematoda</taxon>
        <taxon>Chromadorea</taxon>
        <taxon>Rhabditida</taxon>
        <taxon>Rhabditina</taxon>
        <taxon>Rhabditomorpha</taxon>
        <taxon>Strongyloidea</taxon>
        <taxon>Metastrongylidae</taxon>
        <taxon>Parelaphostrongylus</taxon>
    </lineage>
</organism>
<dbReference type="EMBL" id="JAHQIW010002552">
    <property type="protein sequence ID" value="KAJ1355681.1"/>
    <property type="molecule type" value="Genomic_DNA"/>
</dbReference>
<keyword evidence="5" id="KW-0472">Membrane</keyword>
<dbReference type="GO" id="GO:0005783">
    <property type="term" value="C:endoplasmic reticulum"/>
    <property type="evidence" value="ECO:0007669"/>
    <property type="project" value="TreeGrafter"/>
</dbReference>
<dbReference type="PANTHER" id="PTHR10983">
    <property type="entry name" value="1-ACYLGLYCEROL-3-PHOSPHATE ACYLTRANSFERASE-RELATED"/>
    <property type="match status" value="1"/>
</dbReference>
<evidence type="ECO:0000256" key="1">
    <source>
        <dbReference type="ARBA" id="ARBA00008655"/>
    </source>
</evidence>
<feature type="transmembrane region" description="Helical" evidence="5">
    <location>
        <begin position="359"/>
        <end position="379"/>
    </location>
</feature>
<dbReference type="InterPro" id="IPR002123">
    <property type="entry name" value="Plipid/glycerol_acylTrfase"/>
</dbReference>
<dbReference type="PANTHER" id="PTHR10983:SF14">
    <property type="entry name" value="1-ACYL-SN-GLYCEROL-3-PHOSPHATE ACYLTRANSFERASE ACL-12-RELATED"/>
    <property type="match status" value="1"/>
</dbReference>
<dbReference type="GO" id="GO:0036149">
    <property type="term" value="P:phosphatidylinositol acyl-chain remodeling"/>
    <property type="evidence" value="ECO:0007669"/>
    <property type="project" value="TreeGrafter"/>
</dbReference>
<evidence type="ECO:0000256" key="5">
    <source>
        <dbReference type="SAM" id="Phobius"/>
    </source>
</evidence>
<dbReference type="AlphaFoldDB" id="A0AAD5MX34"/>
<feature type="region of interest" description="Disordered" evidence="4">
    <location>
        <begin position="1"/>
        <end position="21"/>
    </location>
</feature>
<feature type="domain" description="Phospholipid/glycerol acyltransferase" evidence="6">
    <location>
        <begin position="125"/>
        <end position="249"/>
    </location>
</feature>
<protein>
    <recommendedName>
        <fullName evidence="6">Phospholipid/glycerol acyltransferase domain-containing protein</fullName>
    </recommendedName>
</protein>
<comment type="caution">
    <text evidence="7">The sequence shown here is derived from an EMBL/GenBank/DDBJ whole genome shotgun (WGS) entry which is preliminary data.</text>
</comment>
<sequence>MLSDGLLDGPPTSGTLPNSEDMKTSAKIHSSVGQDTSHATDFRKMVAFVGATYFLIMTVFIVPVACVATVVILFPIMYLSLPVFIYLENNLCKLVNNLWVSASVYCGLNLVEYGADLSAYTEKRCLFLANHLGLVDHFIVMQALHNKGRVSGNWMWVIYNIWKYTPLGIMWNAHGNFFINGGASRKTALLNSFKNHLRDFYYKFDYRWIIMYPEGSRLFLIRESCARYAKAMRLRPLSHCVYPRTGAAHAILDVLGPVRGSKEGNKLSRSGGGPPIEYIIDATLGYPNGIVPDLRSILLGEKCFSDSGVCIHYEVIRVDPEWHDESKLQEFLYKRYKEKDRLLEEFYKTNAFPGEARPVVVSPIMMLFSQFFWIGLYYIHYTCWIRHVLSYVFSLVIS</sequence>
<evidence type="ECO:0000256" key="2">
    <source>
        <dbReference type="ARBA" id="ARBA00022679"/>
    </source>
</evidence>
<keyword evidence="2" id="KW-0808">Transferase</keyword>
<reference evidence="7" key="1">
    <citation type="submission" date="2021-06" db="EMBL/GenBank/DDBJ databases">
        <title>Parelaphostrongylus tenuis whole genome reference sequence.</title>
        <authorList>
            <person name="Garwood T.J."/>
            <person name="Larsen P.A."/>
            <person name="Fountain-Jones N.M."/>
            <person name="Garbe J.R."/>
            <person name="Macchietto M.G."/>
            <person name="Kania S.A."/>
            <person name="Gerhold R.W."/>
            <person name="Richards J.E."/>
            <person name="Wolf T.M."/>
        </authorList>
    </citation>
    <scope>NUCLEOTIDE SEQUENCE</scope>
    <source>
        <strain evidence="7">MNPRO001-30</strain>
        <tissue evidence="7">Meninges</tissue>
    </source>
</reference>
<comment type="similarity">
    <text evidence="1">Belongs to the 1-acyl-sn-glycerol-3-phosphate acyltransferase family.</text>
</comment>
<evidence type="ECO:0000259" key="6">
    <source>
        <dbReference type="SMART" id="SM00563"/>
    </source>
</evidence>
<proteinExistence type="inferred from homology"/>
<keyword evidence="3" id="KW-0012">Acyltransferase</keyword>
<dbReference type="Pfam" id="PF16076">
    <property type="entry name" value="Acyltransf_C"/>
    <property type="match status" value="1"/>
</dbReference>
<keyword evidence="8" id="KW-1185">Reference proteome</keyword>
<dbReference type="SUPFAM" id="SSF69593">
    <property type="entry name" value="Glycerol-3-phosphate (1)-acyltransferase"/>
    <property type="match status" value="1"/>
</dbReference>
<dbReference type="CDD" id="cd07990">
    <property type="entry name" value="LPLAT_LCLAT1-like"/>
    <property type="match status" value="1"/>
</dbReference>
<accession>A0AAD5MX34</accession>
<name>A0AAD5MX34_PARTN</name>
<dbReference type="InterPro" id="IPR032098">
    <property type="entry name" value="Acyltransf_C"/>
</dbReference>
<keyword evidence="5" id="KW-0812">Transmembrane</keyword>
<evidence type="ECO:0000313" key="8">
    <source>
        <dbReference type="Proteomes" id="UP001196413"/>
    </source>
</evidence>
<evidence type="ECO:0000256" key="3">
    <source>
        <dbReference type="ARBA" id="ARBA00023315"/>
    </source>
</evidence>
<gene>
    <name evidence="7" type="ORF">KIN20_013175</name>
</gene>
<dbReference type="GO" id="GO:0016746">
    <property type="term" value="F:acyltransferase activity"/>
    <property type="evidence" value="ECO:0007669"/>
    <property type="project" value="UniProtKB-KW"/>
</dbReference>
<keyword evidence="5" id="KW-1133">Transmembrane helix</keyword>
<dbReference type="Proteomes" id="UP001196413">
    <property type="component" value="Unassembled WGS sequence"/>
</dbReference>
<feature type="transmembrane region" description="Helical" evidence="5">
    <location>
        <begin position="53"/>
        <end position="81"/>
    </location>
</feature>